<dbReference type="InterPro" id="IPR015797">
    <property type="entry name" value="NUDIX_hydrolase-like_dom_sf"/>
</dbReference>
<dbReference type="AlphaFoldDB" id="A0A1F4TKK4"/>
<evidence type="ECO:0000313" key="1">
    <source>
        <dbReference type="EMBL" id="OGC33258.1"/>
    </source>
</evidence>
<protein>
    <recommendedName>
        <fullName evidence="3">Nudix hydrolase domain-containing protein</fullName>
    </recommendedName>
</protein>
<dbReference type="Gene3D" id="3.90.79.10">
    <property type="entry name" value="Nucleoside Triphosphate Pyrophosphohydrolase"/>
    <property type="match status" value="1"/>
</dbReference>
<proteinExistence type="predicted"/>
<gene>
    <name evidence="1" type="ORF">A2462_07525</name>
</gene>
<reference evidence="1 2" key="1">
    <citation type="journal article" date="2016" name="Nat. Commun.">
        <title>Thousands of microbial genomes shed light on interconnected biogeochemical processes in an aquifer system.</title>
        <authorList>
            <person name="Anantharaman K."/>
            <person name="Brown C.T."/>
            <person name="Hug L.A."/>
            <person name="Sharon I."/>
            <person name="Castelle C.J."/>
            <person name="Probst A.J."/>
            <person name="Thomas B.C."/>
            <person name="Singh A."/>
            <person name="Wilkins M.J."/>
            <person name="Karaoz U."/>
            <person name="Brodie E.L."/>
            <person name="Williams K.H."/>
            <person name="Hubbard S.S."/>
            <person name="Banfield J.F."/>
        </authorList>
    </citation>
    <scope>NUCLEOTIDE SEQUENCE [LARGE SCALE GENOMIC DNA]</scope>
</reference>
<evidence type="ECO:0008006" key="3">
    <source>
        <dbReference type="Google" id="ProtNLM"/>
    </source>
</evidence>
<dbReference type="SUPFAM" id="SSF55811">
    <property type="entry name" value="Nudix"/>
    <property type="match status" value="1"/>
</dbReference>
<name>A0A1F4TKK4_UNCSA</name>
<evidence type="ECO:0000313" key="2">
    <source>
        <dbReference type="Proteomes" id="UP000177309"/>
    </source>
</evidence>
<dbReference type="Proteomes" id="UP000177309">
    <property type="component" value="Unassembled WGS sequence"/>
</dbReference>
<accession>A0A1F4TKK4</accession>
<dbReference type="EMBL" id="MEUI01000038">
    <property type="protein sequence ID" value="OGC33258.1"/>
    <property type="molecule type" value="Genomic_DNA"/>
</dbReference>
<comment type="caution">
    <text evidence="1">The sequence shown here is derived from an EMBL/GenBank/DDBJ whole genome shotgun (WGS) entry which is preliminary data.</text>
</comment>
<sequence>MDMAEAIKLLEQQILNPTQGLPDEIFYFISRTTPLVNVDLLIKNEQNQTLLTWRDDSFGSPGWHVPGGIIRYKETLAARIEAVAKNELGTKVEFNYPPIAVNECIMKDRVNRAHFISLLFHCKLISPLDEKLKCTGDLPFANQWCWHDTCPDNIIEVHDELYKRYI</sequence>
<organism evidence="1 2">
    <name type="scientific">candidate division WOR-1 bacterium RIFOXYC2_FULL_41_25</name>
    <dbReference type="NCBI Taxonomy" id="1802586"/>
    <lineage>
        <taxon>Bacteria</taxon>
        <taxon>Bacillati</taxon>
        <taxon>Saganbacteria</taxon>
    </lineage>
</organism>